<organism evidence="1 2">
    <name type="scientific">Lindgomyces ingoldianus</name>
    <dbReference type="NCBI Taxonomy" id="673940"/>
    <lineage>
        <taxon>Eukaryota</taxon>
        <taxon>Fungi</taxon>
        <taxon>Dikarya</taxon>
        <taxon>Ascomycota</taxon>
        <taxon>Pezizomycotina</taxon>
        <taxon>Dothideomycetes</taxon>
        <taxon>Pleosporomycetidae</taxon>
        <taxon>Pleosporales</taxon>
        <taxon>Lindgomycetaceae</taxon>
        <taxon>Lindgomyces</taxon>
    </lineage>
</organism>
<name>A0ACB6R7N8_9PLEO</name>
<evidence type="ECO:0000313" key="1">
    <source>
        <dbReference type="EMBL" id="KAF2475324.1"/>
    </source>
</evidence>
<sequence length="1573" mass="169978">MQAAAKIALEIEGKAPPKVVSHHIANQGTSLGTSRYRIRKSSLQSCTLSGSRKLTIVLTGPLPSQLVKHTTDFDSKVNQTSVFGCMLAATTSLLPPTGANASGNALSRNPTVLNKPTTQIEGPRLTQIRVRLLLSFGRQNHGYGSALLAVDSDQHTSHLYCKMIAYGGFSAWGGQAMSPTAPSLWSATCGPSTNQADNLMNAYTSPPCRWKGQIRHLSSIIFTEWRKAIAHGPQNSHFSTVLATSDLNIMSAGSLYTLSFPRNHHSHNASIIRGDAASGPCQKARVWRGWHDEVVESEMVAVCENDSLTSQSEQGTTVQISIEHPQSQIPNPISQHRKGRSPKQSLPLIKRQRNATESQGTPTSDRTSIIPAVPESSTNPQPNEITVPQQPIYQEENREGKHGRPRSLSITRAGVYLKRSLSKLKYFGSKPRNSQEYEASAVSMFPTPSVKKHINARSVPQQGHDEAVRSSIPKPQPRSSKVLLPPFSIYPTPATSFTMTKIPKPQLVVPDTSESRRRKVSSVSSAVSHPPGKAALSHNILKRRLVIIPKPLPPIPQIPTPSEWLKQSSEGATGPKDGPSNSKPSINPEPPPISPQITHSQASKVHGIRQSSGRSIHNEVRRSILDQSGSLDPLSNISPEASSSTTEASKSVGGTSKSENGLPPGRNLRSYNQRAEYSWFTNFSRPMRARPILAQLPVDGSFVKLGLETSTERRLMNVDYSYSPPTDNRNYSVGFRVGYPAPQSRSSLSPVREGDEQQEACHPKRHLRSLSAPAGGGEVAHDYDKIRHTVLALATNESPSRSSLKSSTPRKTEARGNVLTGESASQGEVPSNTSVCASSNSSSSQGSIRAAPSTPVDIGFAQQPMFRESKSLDRISPKLTPISTSIAISSPMASSTSLLPTLMKREASGHIQETISGASLPPAQNPRQETLDKHPLEDTAVLNHEITWPLALGQSQPTKLPRSIMKKPSPGASRAPTPVESSPANSAILKPTYPLHASYASQRQVAFGAGTKPPSTTSHTTLGQHSAQTSQLPSIIGPSRSITPSPPESMLSSSRSLPALAENAATPEMIRKAIETVPGGGRMNPKIARLKKESVQMLVSQAALAAVAAADTSSTYSTSRSSWNMSPATSSLLASSSMSSTSTYSHSSRGSRIPGQSAGRGGGVYGIETEEVEQNRAKRVHPSVAMVLTDLDRTSHFFPATLDEFSGICNMQRFAEVKTKQDANNNTPNKNEKGKPQNGSGEVEQVIMNRIGRSLRNGMESRLSSHVGLQALSNGGVRIMAAFRLALYFCFEMRMAKVRSWLGWSRIVCLSLVSATALNQLSIWLHDILNSPGFVLPLLATLNPSLLIAPLVAPSDSLCSPSRNTGCIPSSRSRMKHITCIGMRKFIVELCELLRGNGGTYYGIPILRSWCGMTSDKLWGDICRENGELRGVLLDRGVQQKGERRLGLYLMVVCGNHIRAWRGERSVLDDMFRPESYDCRPQDGGDSRNGGADSFGGMLVLAELHGQARSDTNVNVDGQLTRGEYILVNSLASFISSTKKKDLAILGCIGSPFPISKPQCLGYVLSLNKPFKD</sequence>
<proteinExistence type="predicted"/>
<accession>A0ACB6R7N8</accession>
<reference evidence="1" key="1">
    <citation type="journal article" date="2020" name="Stud. Mycol.">
        <title>101 Dothideomycetes genomes: a test case for predicting lifestyles and emergence of pathogens.</title>
        <authorList>
            <person name="Haridas S."/>
            <person name="Albert R."/>
            <person name="Binder M."/>
            <person name="Bloem J."/>
            <person name="Labutti K."/>
            <person name="Salamov A."/>
            <person name="Andreopoulos B."/>
            <person name="Baker S."/>
            <person name="Barry K."/>
            <person name="Bills G."/>
            <person name="Bluhm B."/>
            <person name="Cannon C."/>
            <person name="Castanera R."/>
            <person name="Culley D."/>
            <person name="Daum C."/>
            <person name="Ezra D."/>
            <person name="Gonzalez J."/>
            <person name="Henrissat B."/>
            <person name="Kuo A."/>
            <person name="Liang C."/>
            <person name="Lipzen A."/>
            <person name="Lutzoni F."/>
            <person name="Magnuson J."/>
            <person name="Mondo S."/>
            <person name="Nolan M."/>
            <person name="Ohm R."/>
            <person name="Pangilinan J."/>
            <person name="Park H.-J."/>
            <person name="Ramirez L."/>
            <person name="Alfaro M."/>
            <person name="Sun H."/>
            <person name="Tritt A."/>
            <person name="Yoshinaga Y."/>
            <person name="Zwiers L.-H."/>
            <person name="Turgeon B."/>
            <person name="Goodwin S."/>
            <person name="Spatafora J."/>
            <person name="Crous P."/>
            <person name="Grigoriev I."/>
        </authorList>
    </citation>
    <scope>NUCLEOTIDE SEQUENCE</scope>
    <source>
        <strain evidence="1">ATCC 200398</strain>
    </source>
</reference>
<evidence type="ECO:0000313" key="2">
    <source>
        <dbReference type="Proteomes" id="UP000799755"/>
    </source>
</evidence>
<comment type="caution">
    <text evidence="1">The sequence shown here is derived from an EMBL/GenBank/DDBJ whole genome shotgun (WGS) entry which is preliminary data.</text>
</comment>
<gene>
    <name evidence="1" type="ORF">BDR25DRAFT_350713</name>
</gene>
<protein>
    <submittedName>
        <fullName evidence="1">Uncharacterized protein</fullName>
    </submittedName>
</protein>
<dbReference type="Proteomes" id="UP000799755">
    <property type="component" value="Unassembled WGS sequence"/>
</dbReference>
<keyword evidence="2" id="KW-1185">Reference proteome</keyword>
<dbReference type="EMBL" id="MU003496">
    <property type="protein sequence ID" value="KAF2475324.1"/>
    <property type="molecule type" value="Genomic_DNA"/>
</dbReference>